<keyword evidence="3" id="KW-1185">Reference proteome</keyword>
<feature type="compositionally biased region" description="Acidic residues" evidence="1">
    <location>
        <begin position="223"/>
        <end position="238"/>
    </location>
</feature>
<evidence type="ECO:0000256" key="1">
    <source>
        <dbReference type="SAM" id="MobiDB-lite"/>
    </source>
</evidence>
<evidence type="ECO:0000313" key="3">
    <source>
        <dbReference type="Proteomes" id="UP000076532"/>
    </source>
</evidence>
<feature type="non-terminal residue" evidence="2">
    <location>
        <position position="1"/>
    </location>
</feature>
<proteinExistence type="predicted"/>
<protein>
    <submittedName>
        <fullName evidence="2">Uncharacterized protein</fullName>
    </submittedName>
</protein>
<evidence type="ECO:0000313" key="2">
    <source>
        <dbReference type="EMBL" id="KZP13128.1"/>
    </source>
</evidence>
<dbReference type="STRING" id="436010.A0A166BZ76"/>
<accession>A0A166BZ76</accession>
<reference evidence="2 3" key="1">
    <citation type="journal article" date="2016" name="Mol. Biol. Evol.">
        <title>Comparative Genomics of Early-Diverging Mushroom-Forming Fungi Provides Insights into the Origins of Lignocellulose Decay Capabilities.</title>
        <authorList>
            <person name="Nagy L.G."/>
            <person name="Riley R."/>
            <person name="Tritt A."/>
            <person name="Adam C."/>
            <person name="Daum C."/>
            <person name="Floudas D."/>
            <person name="Sun H."/>
            <person name="Yadav J.S."/>
            <person name="Pangilinan J."/>
            <person name="Larsson K.H."/>
            <person name="Matsuura K."/>
            <person name="Barry K."/>
            <person name="Labutti K."/>
            <person name="Kuo R."/>
            <person name="Ohm R.A."/>
            <person name="Bhattacharya S.S."/>
            <person name="Shirouzu T."/>
            <person name="Yoshinaga Y."/>
            <person name="Martin F.M."/>
            <person name="Grigoriev I.V."/>
            <person name="Hibbett D.S."/>
        </authorList>
    </citation>
    <scope>NUCLEOTIDE SEQUENCE [LARGE SCALE GENOMIC DNA]</scope>
    <source>
        <strain evidence="2 3">CBS 109695</strain>
    </source>
</reference>
<feature type="non-terminal residue" evidence="2">
    <location>
        <position position="238"/>
    </location>
</feature>
<dbReference type="EMBL" id="KV417637">
    <property type="protein sequence ID" value="KZP13128.1"/>
    <property type="molecule type" value="Genomic_DNA"/>
</dbReference>
<dbReference type="AlphaFoldDB" id="A0A166BZ76"/>
<feature type="region of interest" description="Disordered" evidence="1">
    <location>
        <begin position="181"/>
        <end position="238"/>
    </location>
</feature>
<gene>
    <name evidence="2" type="ORF">FIBSPDRAFT_687441</name>
</gene>
<dbReference type="Proteomes" id="UP000076532">
    <property type="component" value="Unassembled WGS sequence"/>
</dbReference>
<dbReference type="OrthoDB" id="3269232at2759"/>
<name>A0A166BZ76_9AGAM</name>
<sequence>QLSQTRLAFLLQNAPPPAGSQLPTTSTRPIPRMTSLHADTLAMEPKTAREKQLFAALLDSEVRAQAQYSRVLELQAAAVLNQMYCDLLRKQLAHKEEEKGKGKGKGRLVGDGMPRLLTSDKFYERVVEFQAAQERVDREKAARKVARKDRDGVLVQWKEREAARKLRNVAIRDHNRKAVTDWEEAKKAAKAANKPFKDPKPKPQAIGSPEPKPSIVVEADAGSGEEFEGLDDDDDDDE</sequence>
<organism evidence="2 3">
    <name type="scientific">Athelia psychrophila</name>
    <dbReference type="NCBI Taxonomy" id="1759441"/>
    <lineage>
        <taxon>Eukaryota</taxon>
        <taxon>Fungi</taxon>
        <taxon>Dikarya</taxon>
        <taxon>Basidiomycota</taxon>
        <taxon>Agaricomycotina</taxon>
        <taxon>Agaricomycetes</taxon>
        <taxon>Agaricomycetidae</taxon>
        <taxon>Atheliales</taxon>
        <taxon>Atheliaceae</taxon>
        <taxon>Athelia</taxon>
    </lineage>
</organism>